<organism evidence="1 2">
    <name type="scientific">Rhizoctonia solani</name>
    <dbReference type="NCBI Taxonomy" id="456999"/>
    <lineage>
        <taxon>Eukaryota</taxon>
        <taxon>Fungi</taxon>
        <taxon>Dikarya</taxon>
        <taxon>Basidiomycota</taxon>
        <taxon>Agaricomycotina</taxon>
        <taxon>Agaricomycetes</taxon>
        <taxon>Cantharellales</taxon>
        <taxon>Ceratobasidiaceae</taxon>
        <taxon>Rhizoctonia</taxon>
    </lineage>
</organism>
<reference evidence="1" key="1">
    <citation type="submission" date="2021-01" db="EMBL/GenBank/DDBJ databases">
        <authorList>
            <person name="Kaushik A."/>
        </authorList>
    </citation>
    <scope>NUCLEOTIDE SEQUENCE</scope>
    <source>
        <strain evidence="1">AG1-1C</strain>
    </source>
</reference>
<dbReference type="EMBL" id="CAJMWS010000673">
    <property type="protein sequence ID" value="CAE6458061.1"/>
    <property type="molecule type" value="Genomic_DNA"/>
</dbReference>
<proteinExistence type="predicted"/>
<protein>
    <submittedName>
        <fullName evidence="1">Uncharacterized protein</fullName>
    </submittedName>
</protein>
<dbReference type="AlphaFoldDB" id="A0A8H3BK51"/>
<accession>A0A8H3BK51</accession>
<comment type="caution">
    <text evidence="1">The sequence shown here is derived from an EMBL/GenBank/DDBJ whole genome shotgun (WGS) entry which is preliminary data.</text>
</comment>
<evidence type="ECO:0000313" key="2">
    <source>
        <dbReference type="Proteomes" id="UP000663846"/>
    </source>
</evidence>
<sequence length="181" mass="20047">MCPSKRKLLYQKKAKVARAGLEKARETITDLTADLDDGLEQDNPPMEVEGPNNLPICEPEYNLVAGGSGGMNPPIPIHFEPARGASLLSVSQLEPAEPHTLNKHRPPTIQESKTALWKVNDAIHTRQPKGGYTYHDLDHTTRAHFDAMRACLSNFIQSGGKYFLTESLRAARAQEKRATYA</sequence>
<gene>
    <name evidence="1" type="ORF">RDB_LOCUS155151</name>
</gene>
<evidence type="ECO:0000313" key="1">
    <source>
        <dbReference type="EMBL" id="CAE6458061.1"/>
    </source>
</evidence>
<dbReference type="Proteomes" id="UP000663846">
    <property type="component" value="Unassembled WGS sequence"/>
</dbReference>
<name>A0A8H3BK51_9AGAM</name>